<accession>V5NWF8</accession>
<organism evidence="2 3">
    <name type="scientific">Chelonid alphaherpesvirus 5</name>
    <dbReference type="NCBI Taxonomy" id="702736"/>
    <lineage>
        <taxon>Viruses</taxon>
        <taxon>Duplodnaviria</taxon>
        <taxon>Heunggongvirae</taxon>
        <taxon>Peploviricota</taxon>
        <taxon>Herviviricetes</taxon>
        <taxon>Herpesvirales</taxon>
        <taxon>Orthoherpesviridae</taxon>
        <taxon>Alphaherpesvirinae</taxon>
        <taxon>Scutavirus</taxon>
        <taxon>Scutavirus chelonidalpha5</taxon>
    </lineage>
</organism>
<reference evidence="2 3" key="1">
    <citation type="journal article" date="2012" name="PLoS ONE">
        <title>The genome of Chelonid herpesvirus 5 harbors atypical genes.</title>
        <authorList>
            <person name="Ackermann M."/>
            <person name="Koriabine M."/>
            <person name="Hartmann-Fritsch F."/>
            <person name="de Jong P.J."/>
            <person name="Lewis T.D."/>
            <person name="Schetle N."/>
            <person name="Work T.M."/>
            <person name="Dagenais J."/>
            <person name="Balazs G.H."/>
            <person name="Leong J.A."/>
        </authorList>
    </citation>
    <scope>NUCLEOTIDE SEQUENCE [LARGE SCALE GENOMIC DNA]</scope>
</reference>
<dbReference type="GeneID" id="80532651"/>
<dbReference type="RefSeq" id="YP_010795492.1">
    <property type="nucleotide sequence ID" value="NC_075701.1"/>
</dbReference>
<gene>
    <name evidence="2" type="primary">F-US2</name>
</gene>
<evidence type="ECO:0000313" key="2">
    <source>
        <dbReference type="EMBL" id="AHA93306.1"/>
    </source>
</evidence>
<evidence type="ECO:0000256" key="1">
    <source>
        <dbReference type="SAM" id="MobiDB-lite"/>
    </source>
</evidence>
<dbReference type="EMBL" id="HQ878327">
    <property type="protein sequence ID" value="AHA93306.1"/>
    <property type="molecule type" value="Genomic_DNA"/>
</dbReference>
<proteinExistence type="predicted"/>
<keyword evidence="3" id="KW-1185">Reference proteome</keyword>
<feature type="compositionally biased region" description="Low complexity" evidence="1">
    <location>
        <begin position="21"/>
        <end position="32"/>
    </location>
</feature>
<protein>
    <submittedName>
        <fullName evidence="2">Ser/Arg-rich protein</fullName>
    </submittedName>
</protein>
<dbReference type="Proteomes" id="UP000325782">
    <property type="component" value="Segment"/>
</dbReference>
<name>V5NWF8_9ALPH</name>
<feature type="region of interest" description="Disordered" evidence="1">
    <location>
        <begin position="1"/>
        <end position="39"/>
    </location>
</feature>
<evidence type="ECO:0000313" key="3">
    <source>
        <dbReference type="Proteomes" id="UP000325782"/>
    </source>
</evidence>
<sequence>MTTRPRQKSARANHRKLCGESSPDSAACSPSPAKRETSAYVRVALSPPRRCSPGGKSLKKMLSVPDQRPWEREGEWTAEERENGNRILRLRQLNDVLTLLTDHRQRLSEAGFLSGHEPFYPEAANMLLLIAAIAQKAIAVSPMTLVFYQEIFAQLGVTDECLMPVISWDIRDARKWAPQTFNFREFEGLLISLWHVIDRLSRCPAPVLEATRSCALCLAACRSYFWCLLPLTNFTLPGTLPFDDLGQDLRYSAGAGIKDMVTQKAQRSTDQEQTYYGDFRALLNLGRFPRRGEARLT</sequence>
<dbReference type="KEGG" id="vg:80532651"/>
<feature type="compositionally biased region" description="Basic residues" evidence="1">
    <location>
        <begin position="1"/>
        <end position="16"/>
    </location>
</feature>